<dbReference type="AlphaFoldDB" id="A0A4R6S1M8"/>
<keyword evidence="4" id="KW-0687">Ribonucleoprotein</keyword>
<dbReference type="Pfam" id="PF00583">
    <property type="entry name" value="Acetyltransf_1"/>
    <property type="match status" value="1"/>
</dbReference>
<keyword evidence="5" id="KW-1185">Reference proteome</keyword>
<dbReference type="SUPFAM" id="SSF55729">
    <property type="entry name" value="Acyl-CoA N-acyltransferases (Nat)"/>
    <property type="match status" value="1"/>
</dbReference>
<evidence type="ECO:0000256" key="1">
    <source>
        <dbReference type="ARBA" id="ARBA00022679"/>
    </source>
</evidence>
<proteinExistence type="predicted"/>
<dbReference type="InterPro" id="IPR016181">
    <property type="entry name" value="Acyl_CoA_acyltransferase"/>
</dbReference>
<dbReference type="PANTHER" id="PTHR43877">
    <property type="entry name" value="AMINOALKYLPHOSPHONATE N-ACETYLTRANSFERASE-RELATED-RELATED"/>
    <property type="match status" value="1"/>
</dbReference>
<keyword evidence="1" id="KW-0808">Transferase</keyword>
<sequence length="168" mass="18917">MTMPRASSLAVRPLARTDEDRWRQLFRGYRDFYLLQEDESVVSTTWGWLIAPAHECNALVAEADGQILGIAHYRAFPRPSTGTVGIWLDDLFTDPDARGRGVARALIERLTRIAGAEERSVVRWITANDNEQAQALYDQLAVRTNWVTYDAAPAAEQAWDGEQHHGAH</sequence>
<dbReference type="GO" id="GO:0016747">
    <property type="term" value="F:acyltransferase activity, transferring groups other than amino-acyl groups"/>
    <property type="evidence" value="ECO:0007669"/>
    <property type="project" value="InterPro"/>
</dbReference>
<evidence type="ECO:0000259" key="3">
    <source>
        <dbReference type="PROSITE" id="PS51186"/>
    </source>
</evidence>
<dbReference type="EMBL" id="SNYA01000003">
    <property type="protein sequence ID" value="TDP93420.1"/>
    <property type="molecule type" value="Genomic_DNA"/>
</dbReference>
<dbReference type="GO" id="GO:0005840">
    <property type="term" value="C:ribosome"/>
    <property type="evidence" value="ECO:0007669"/>
    <property type="project" value="UniProtKB-KW"/>
</dbReference>
<organism evidence="4 5">
    <name type="scientific">Leucobacter luti</name>
    <dbReference type="NCBI Taxonomy" id="340320"/>
    <lineage>
        <taxon>Bacteria</taxon>
        <taxon>Bacillati</taxon>
        <taxon>Actinomycetota</taxon>
        <taxon>Actinomycetes</taxon>
        <taxon>Micrococcales</taxon>
        <taxon>Microbacteriaceae</taxon>
        <taxon>Leucobacter</taxon>
    </lineage>
</organism>
<dbReference type="Proteomes" id="UP000295601">
    <property type="component" value="Unassembled WGS sequence"/>
</dbReference>
<dbReference type="PROSITE" id="PS51186">
    <property type="entry name" value="GNAT"/>
    <property type="match status" value="1"/>
</dbReference>
<keyword evidence="2" id="KW-0012">Acyltransferase</keyword>
<dbReference type="InterPro" id="IPR000182">
    <property type="entry name" value="GNAT_dom"/>
</dbReference>
<comment type="caution">
    <text evidence="4">The sequence shown here is derived from an EMBL/GenBank/DDBJ whole genome shotgun (WGS) entry which is preliminary data.</text>
</comment>
<protein>
    <submittedName>
        <fullName evidence="4">Ribosomal protein S18 acetylase RimI-like enzyme</fullName>
    </submittedName>
</protein>
<dbReference type="PANTHER" id="PTHR43877:SF1">
    <property type="entry name" value="ACETYLTRANSFERASE"/>
    <property type="match status" value="1"/>
</dbReference>
<accession>A0A4R6S1M8</accession>
<feature type="domain" description="N-acetyltransferase" evidence="3">
    <location>
        <begin position="9"/>
        <end position="168"/>
    </location>
</feature>
<evidence type="ECO:0000313" key="4">
    <source>
        <dbReference type="EMBL" id="TDP93420.1"/>
    </source>
</evidence>
<gene>
    <name evidence="4" type="ORF">EDF62_1399</name>
</gene>
<evidence type="ECO:0000256" key="2">
    <source>
        <dbReference type="ARBA" id="ARBA00023315"/>
    </source>
</evidence>
<dbReference type="Gene3D" id="3.40.630.30">
    <property type="match status" value="1"/>
</dbReference>
<dbReference type="RefSeq" id="WP_243736036.1">
    <property type="nucleotide sequence ID" value="NZ_SNYA01000003.1"/>
</dbReference>
<evidence type="ECO:0000313" key="5">
    <source>
        <dbReference type="Proteomes" id="UP000295601"/>
    </source>
</evidence>
<name>A0A4R6S1M8_9MICO</name>
<dbReference type="InterPro" id="IPR050832">
    <property type="entry name" value="Bact_Acetyltransf"/>
</dbReference>
<dbReference type="CDD" id="cd04301">
    <property type="entry name" value="NAT_SF"/>
    <property type="match status" value="1"/>
</dbReference>
<reference evidence="4 5" key="1">
    <citation type="submission" date="2019-03" db="EMBL/GenBank/DDBJ databases">
        <title>Genomic analyses of the natural microbiome of Caenorhabditis elegans.</title>
        <authorList>
            <person name="Samuel B."/>
        </authorList>
    </citation>
    <scope>NUCLEOTIDE SEQUENCE [LARGE SCALE GENOMIC DNA]</scope>
    <source>
        <strain evidence="4 5">JUb18</strain>
    </source>
</reference>
<keyword evidence="4" id="KW-0689">Ribosomal protein</keyword>